<proteinExistence type="predicted"/>
<dbReference type="KEGG" id="ast:Asulf_00659"/>
<feature type="transmembrane region" description="Helical" evidence="1">
    <location>
        <begin position="176"/>
        <end position="204"/>
    </location>
</feature>
<feature type="transmembrane region" description="Helical" evidence="1">
    <location>
        <begin position="67"/>
        <end position="90"/>
    </location>
</feature>
<dbReference type="RefSeq" id="WP_015590276.1">
    <property type="nucleotide sequence ID" value="NC_021169.1"/>
</dbReference>
<dbReference type="InterPro" id="IPR006747">
    <property type="entry name" value="DUF599"/>
</dbReference>
<dbReference type="GeneID" id="15392302"/>
<evidence type="ECO:0000313" key="3">
    <source>
        <dbReference type="Proteomes" id="UP000013307"/>
    </source>
</evidence>
<dbReference type="PANTHER" id="PTHR31168">
    <property type="entry name" value="OS02G0292800 PROTEIN"/>
    <property type="match status" value="1"/>
</dbReference>
<reference evidence="2 3" key="1">
    <citation type="journal article" date="2013" name="Genome Announc.">
        <title>Complete Genome Sequence of the Thermophilic and Facultatively Chemolithoautotrophic Sulfate Reducer Archaeoglobus sulfaticallidus Strain PM70-1T.</title>
        <authorList>
            <person name="Stokke R."/>
            <person name="Hocking W.P."/>
            <person name="Steinsbu B.O."/>
            <person name="Steen I.H."/>
        </authorList>
    </citation>
    <scope>NUCLEOTIDE SEQUENCE [LARGE SCALE GENOMIC DNA]</scope>
    <source>
        <strain evidence="2">PM70-1</strain>
    </source>
</reference>
<dbReference type="EMBL" id="CP005290">
    <property type="protein sequence ID" value="AGK60677.1"/>
    <property type="molecule type" value="Genomic_DNA"/>
</dbReference>
<dbReference type="STRING" id="387631.Asulf_00659"/>
<dbReference type="PANTHER" id="PTHR31168:SF1">
    <property type="entry name" value="DUF599 FAMILY PROTEIN"/>
    <property type="match status" value="1"/>
</dbReference>
<feature type="transmembrane region" description="Helical" evidence="1">
    <location>
        <begin position="7"/>
        <end position="27"/>
    </location>
</feature>
<keyword evidence="1" id="KW-1133">Transmembrane helix</keyword>
<dbReference type="AlphaFoldDB" id="N0BEI0"/>
<protein>
    <submittedName>
        <fullName evidence="2">Putative membrane protein</fullName>
    </submittedName>
</protein>
<dbReference type="Pfam" id="PF04654">
    <property type="entry name" value="DUF599"/>
    <property type="match status" value="1"/>
</dbReference>
<gene>
    <name evidence="2" type="ORF">Asulf_00659</name>
</gene>
<accession>N0BEI0</accession>
<dbReference type="HOGENOM" id="CLU_1280728_0_0_2"/>
<sequence length="218" mass="25122">MVDSSNFFALIVFLICFAGYHGSYLILSKKYPKKVVKTYTNIFREKGIENVIKKREPLVLVQQLRDAIYVSNLFASASLIFIGMLLNLLINLNTLAESLKITDVGLFEFKILFIAALQAISFIFFVSSLRYYRMVSLLATTPPETIREHLGIEAYKYLAHLLNRGCSFYTLGSRGILYSILLLAWFVNEWLFMAIVVLTTVLFAKYRDFVRDRKECCM</sequence>
<keyword evidence="1" id="KW-0472">Membrane</keyword>
<keyword evidence="3" id="KW-1185">Reference proteome</keyword>
<organism evidence="2 3">
    <name type="scientific">Archaeoglobus sulfaticallidus PM70-1</name>
    <dbReference type="NCBI Taxonomy" id="387631"/>
    <lineage>
        <taxon>Archaea</taxon>
        <taxon>Methanobacteriati</taxon>
        <taxon>Methanobacteriota</taxon>
        <taxon>Archaeoglobi</taxon>
        <taxon>Archaeoglobales</taxon>
        <taxon>Archaeoglobaceae</taxon>
        <taxon>Archaeoglobus</taxon>
    </lineage>
</organism>
<keyword evidence="1" id="KW-0812">Transmembrane</keyword>
<evidence type="ECO:0000313" key="2">
    <source>
        <dbReference type="EMBL" id="AGK60677.1"/>
    </source>
</evidence>
<name>N0BEI0_9EURY</name>
<dbReference type="Proteomes" id="UP000013307">
    <property type="component" value="Chromosome"/>
</dbReference>
<evidence type="ECO:0000256" key="1">
    <source>
        <dbReference type="SAM" id="Phobius"/>
    </source>
</evidence>
<dbReference type="eggNOG" id="arCOG13271">
    <property type="taxonomic scope" value="Archaea"/>
</dbReference>
<feature type="transmembrane region" description="Helical" evidence="1">
    <location>
        <begin position="111"/>
        <end position="132"/>
    </location>
</feature>
<dbReference type="OrthoDB" id="381961at2157"/>